<keyword evidence="2" id="KW-1185">Reference proteome</keyword>
<dbReference type="Proteomes" id="UP000308836">
    <property type="component" value="Unassembled WGS sequence"/>
</dbReference>
<evidence type="ECO:0000313" key="1">
    <source>
        <dbReference type="EMBL" id="TGY66691.1"/>
    </source>
</evidence>
<name>A0AC61R8V2_9FIRM</name>
<accession>A0AC61R8V2</accession>
<dbReference type="EMBL" id="SRYG01000004">
    <property type="protein sequence ID" value="TGY66691.1"/>
    <property type="molecule type" value="Genomic_DNA"/>
</dbReference>
<gene>
    <name evidence="1" type="primary">maf</name>
    <name evidence="1" type="ORF">E5336_02560</name>
</gene>
<proteinExistence type="predicted"/>
<reference evidence="1" key="1">
    <citation type="submission" date="2019-04" db="EMBL/GenBank/DDBJ databases">
        <title>Microbes associate with the intestines of laboratory mice.</title>
        <authorList>
            <person name="Navarre W."/>
            <person name="Wong E."/>
            <person name="Huang K."/>
            <person name="Tropini C."/>
            <person name="Ng K."/>
            <person name="Yu B."/>
        </authorList>
    </citation>
    <scope>NUCLEOTIDE SEQUENCE</scope>
    <source>
        <strain evidence="1">NM09_H32</strain>
    </source>
</reference>
<sequence length="184" mass="20287">MKIILASQSPRRKEILENLGYGFEVVPSGSDEKIELEEGIDHAIEELAVEKAKEVRKRFPDDCIVAADTVVVLDGRILGKPASKQDAIDVLVDLSGRAHEVKTGVCISLPNSDISFCETTHVHFRNLEGQEILDYVGSGKCMDKAGSYGIQECDFVQKIEGSYTNVVGLPDAKTDRILRKIINR</sequence>
<comment type="caution">
    <text evidence="1">The sequence shown here is derived from an EMBL/GenBank/DDBJ whole genome shotgun (WGS) entry which is preliminary data.</text>
</comment>
<organism evidence="1 2">
    <name type="scientific">Dubosiella muris</name>
    <dbReference type="NCBI Taxonomy" id="3038133"/>
    <lineage>
        <taxon>Bacteria</taxon>
        <taxon>Bacillati</taxon>
        <taxon>Bacillota</taxon>
        <taxon>Erysipelotrichia</taxon>
        <taxon>Erysipelotrichales</taxon>
        <taxon>Erysipelotrichaceae</taxon>
        <taxon>Dubosiella</taxon>
    </lineage>
</organism>
<evidence type="ECO:0000313" key="2">
    <source>
        <dbReference type="Proteomes" id="UP000308836"/>
    </source>
</evidence>
<protein>
    <submittedName>
        <fullName evidence="1">Septum formation protein Maf</fullName>
    </submittedName>
</protein>